<dbReference type="Gene3D" id="1.20.970.10">
    <property type="entry name" value="Transferase, Pyrimidine Nucleoside Phosphorylase, Chain C"/>
    <property type="match status" value="1"/>
</dbReference>
<dbReference type="InterPro" id="IPR000312">
    <property type="entry name" value="Glycosyl_Trfase_fam3"/>
</dbReference>
<keyword evidence="13" id="KW-1185">Reference proteome</keyword>
<keyword evidence="7" id="KW-0057">Aromatic amino acid biosynthesis</keyword>
<evidence type="ECO:0000256" key="1">
    <source>
        <dbReference type="ARBA" id="ARBA00004907"/>
    </source>
</evidence>
<reference evidence="12" key="1">
    <citation type="submission" date="2022-07" db="EMBL/GenBank/DDBJ databases">
        <title>Phylogenomic reconstructions and comparative analyses of Kickxellomycotina fungi.</title>
        <authorList>
            <person name="Reynolds N.K."/>
            <person name="Stajich J.E."/>
            <person name="Barry K."/>
            <person name="Grigoriev I.V."/>
            <person name="Crous P."/>
            <person name="Smith M.E."/>
        </authorList>
    </citation>
    <scope>NUCLEOTIDE SEQUENCE</scope>
    <source>
        <strain evidence="12">NBRC 105413</strain>
    </source>
</reference>
<name>A0A9W7XSV3_9FUNG</name>
<dbReference type="EC" id="2.4.2.18" evidence="2"/>
<dbReference type="EMBL" id="JANBOH010000005">
    <property type="protein sequence ID" value="KAJ1648426.1"/>
    <property type="molecule type" value="Genomic_DNA"/>
</dbReference>
<sequence length="373" mass="39997">MVCARGRQHLRDILKHLILEPEGFTPEHAADGLRSIMRGEASDAQMGGFLTALKLRGVDKEPEMIAALASEMLSNALIPIIETDTKTRADFGVVADIVGTGGDGWNTFNISTTSSLVAAAAGLRVAKHGSRASSSNCGSADLLEAMGCSLDTVTPSDVADLLDKHRFCFLFASTFHPSMRYLARTRRELGFPTPFNVLGPLTNPVVPDRAVIGVHSKALGPVMAEALKVLGRRNYAVVCGDENLDEISIAGKSHVWHIQQDGEITNYTIHPEDFGVSCHPLSAAAGSTLENNVATLKRLLSNTLEDRDVAVRDFVLVNTGFLLFVAGVAESMREGTALARQALESGKAHSLLKSFAHTTQTLKAEEEAKTAEH</sequence>
<evidence type="ECO:0000256" key="4">
    <source>
        <dbReference type="ARBA" id="ARBA00022676"/>
    </source>
</evidence>
<keyword evidence="5 12" id="KW-0808">Transferase</keyword>
<dbReference type="HAMAP" id="MF_00211">
    <property type="entry name" value="TrpD"/>
    <property type="match status" value="1"/>
</dbReference>
<dbReference type="Gene3D" id="3.40.1030.10">
    <property type="entry name" value="Nucleoside phosphorylase/phosphoribosyltransferase catalytic domain"/>
    <property type="match status" value="1"/>
</dbReference>
<keyword evidence="6" id="KW-0822">Tryptophan biosynthesis</keyword>
<evidence type="ECO:0000256" key="5">
    <source>
        <dbReference type="ARBA" id="ARBA00022679"/>
    </source>
</evidence>
<keyword evidence="4 12" id="KW-0328">Glycosyltransferase</keyword>
<protein>
    <recommendedName>
        <fullName evidence="9">Anthranilate phosphoribosyltransferase</fullName>
        <ecNumber evidence="2">2.4.2.18</ecNumber>
    </recommendedName>
</protein>
<organism evidence="12 13">
    <name type="scientific">Coemansia asiatica</name>
    <dbReference type="NCBI Taxonomy" id="1052880"/>
    <lineage>
        <taxon>Eukaryota</taxon>
        <taxon>Fungi</taxon>
        <taxon>Fungi incertae sedis</taxon>
        <taxon>Zoopagomycota</taxon>
        <taxon>Kickxellomycotina</taxon>
        <taxon>Kickxellomycetes</taxon>
        <taxon>Kickxellales</taxon>
        <taxon>Kickxellaceae</taxon>
        <taxon>Coemansia</taxon>
    </lineage>
</organism>
<proteinExistence type="inferred from homology"/>
<dbReference type="GO" id="GO:0005829">
    <property type="term" value="C:cytosol"/>
    <property type="evidence" value="ECO:0007669"/>
    <property type="project" value="TreeGrafter"/>
</dbReference>
<dbReference type="PANTHER" id="PTHR43285:SF2">
    <property type="entry name" value="ANTHRANILATE PHOSPHORIBOSYLTRANSFERASE"/>
    <property type="match status" value="1"/>
</dbReference>
<dbReference type="InterPro" id="IPR035902">
    <property type="entry name" value="Nuc_phospho_transferase"/>
</dbReference>
<dbReference type="InterPro" id="IPR017459">
    <property type="entry name" value="Glycosyl_Trfase_fam3_N_dom"/>
</dbReference>
<comment type="similarity">
    <text evidence="8">Belongs to the anthranilate phosphoribosyltransferase family.</text>
</comment>
<dbReference type="Pfam" id="PF00591">
    <property type="entry name" value="Glycos_transf_3"/>
    <property type="match status" value="1"/>
</dbReference>
<dbReference type="NCBIfam" id="TIGR01245">
    <property type="entry name" value="trpD"/>
    <property type="match status" value="1"/>
</dbReference>
<evidence type="ECO:0000259" key="11">
    <source>
        <dbReference type="Pfam" id="PF02885"/>
    </source>
</evidence>
<evidence type="ECO:0000259" key="10">
    <source>
        <dbReference type="Pfam" id="PF00591"/>
    </source>
</evidence>
<evidence type="ECO:0000313" key="13">
    <source>
        <dbReference type="Proteomes" id="UP001145021"/>
    </source>
</evidence>
<comment type="caution">
    <text evidence="12">The sequence shown here is derived from an EMBL/GenBank/DDBJ whole genome shotgun (WGS) entry which is preliminary data.</text>
</comment>
<evidence type="ECO:0000256" key="7">
    <source>
        <dbReference type="ARBA" id="ARBA00023141"/>
    </source>
</evidence>
<evidence type="ECO:0000256" key="3">
    <source>
        <dbReference type="ARBA" id="ARBA00022605"/>
    </source>
</evidence>
<keyword evidence="3" id="KW-0028">Amino-acid biosynthesis</keyword>
<evidence type="ECO:0000256" key="2">
    <source>
        <dbReference type="ARBA" id="ARBA00011948"/>
    </source>
</evidence>
<dbReference type="AlphaFoldDB" id="A0A9W7XSV3"/>
<dbReference type="SUPFAM" id="SSF52418">
    <property type="entry name" value="Nucleoside phosphorylase/phosphoribosyltransferase catalytic domain"/>
    <property type="match status" value="1"/>
</dbReference>
<feature type="domain" description="Glycosyl transferase family 3 N-terminal" evidence="11">
    <location>
        <begin position="12"/>
        <end position="76"/>
    </location>
</feature>
<dbReference type="GO" id="GO:0000162">
    <property type="term" value="P:L-tryptophan biosynthetic process"/>
    <property type="evidence" value="ECO:0007669"/>
    <property type="project" value="UniProtKB-KW"/>
</dbReference>
<accession>A0A9W7XSV3</accession>
<dbReference type="SUPFAM" id="SSF47648">
    <property type="entry name" value="Nucleoside phosphorylase/phosphoribosyltransferase N-terminal domain"/>
    <property type="match status" value="1"/>
</dbReference>
<evidence type="ECO:0000256" key="6">
    <source>
        <dbReference type="ARBA" id="ARBA00022822"/>
    </source>
</evidence>
<feature type="domain" description="Glycosyl transferase family 3" evidence="10">
    <location>
        <begin position="94"/>
        <end position="348"/>
    </location>
</feature>
<evidence type="ECO:0000256" key="8">
    <source>
        <dbReference type="ARBA" id="ARBA00061500"/>
    </source>
</evidence>
<comment type="pathway">
    <text evidence="1">Amino-acid biosynthesis; L-tryptophan biosynthesis; L-tryptophan from chorismate: step 2/5.</text>
</comment>
<dbReference type="Pfam" id="PF02885">
    <property type="entry name" value="Glycos_trans_3N"/>
    <property type="match status" value="1"/>
</dbReference>
<dbReference type="FunFam" id="3.40.1030.10:FF:000002">
    <property type="entry name" value="Anthranilate phosphoribosyltransferase"/>
    <property type="match status" value="1"/>
</dbReference>
<dbReference type="InterPro" id="IPR036320">
    <property type="entry name" value="Glycosyl_Trfase_fam3_N_dom_sf"/>
</dbReference>
<evidence type="ECO:0000313" key="12">
    <source>
        <dbReference type="EMBL" id="KAJ1648426.1"/>
    </source>
</evidence>
<dbReference type="PANTHER" id="PTHR43285">
    <property type="entry name" value="ANTHRANILATE PHOSPHORIBOSYLTRANSFERASE"/>
    <property type="match status" value="1"/>
</dbReference>
<dbReference type="GO" id="GO:0004048">
    <property type="term" value="F:anthranilate phosphoribosyltransferase activity"/>
    <property type="evidence" value="ECO:0007669"/>
    <property type="project" value="UniProtKB-EC"/>
</dbReference>
<evidence type="ECO:0000256" key="9">
    <source>
        <dbReference type="ARBA" id="ARBA00071401"/>
    </source>
</evidence>
<gene>
    <name evidence="12" type="primary">TRP4_2</name>
    <name evidence="12" type="ORF">LPJ64_000254</name>
</gene>
<dbReference type="InterPro" id="IPR005940">
    <property type="entry name" value="Anthranilate_Pribosyl_Tfrase"/>
</dbReference>
<dbReference type="Proteomes" id="UP001145021">
    <property type="component" value="Unassembled WGS sequence"/>
</dbReference>